<evidence type="ECO:0000313" key="1">
    <source>
        <dbReference type="EMBL" id="AII98121.1"/>
    </source>
</evidence>
<protein>
    <submittedName>
        <fullName evidence="1">BLTX817</fullName>
    </submittedName>
</protein>
<dbReference type="EMBL" id="KF433800">
    <property type="protein sequence ID" value="AII98121.1"/>
    <property type="molecule type" value="mRNA"/>
</dbReference>
<sequence>MVEEKLNGFLIAENTMVEYGWITSTNFSRTLVKCM</sequence>
<name>A0A076KUT0_NEPPI</name>
<reference evidence="1" key="1">
    <citation type="submission" date="2013-07" db="EMBL/GenBank/DDBJ databases">
        <title>Nephila pilipes venom gland.</title>
        <authorList>
            <person name="Huo L.J."/>
        </authorList>
    </citation>
    <scope>NUCLEOTIDE SEQUENCE</scope>
    <source>
        <tissue evidence="1">Venom gland</tissue>
    </source>
</reference>
<dbReference type="AlphaFoldDB" id="A0A076KUT0"/>
<accession>A0A076KUT0</accession>
<proteinExistence type="evidence at transcript level"/>
<organism evidence="1">
    <name type="scientific">Nephila pilipes</name>
    <name type="common">Giant wood spider</name>
    <name type="synonym">Nephila maculata</name>
    <dbReference type="NCBI Taxonomy" id="299642"/>
    <lineage>
        <taxon>Eukaryota</taxon>
        <taxon>Metazoa</taxon>
        <taxon>Ecdysozoa</taxon>
        <taxon>Arthropoda</taxon>
        <taxon>Chelicerata</taxon>
        <taxon>Arachnida</taxon>
        <taxon>Araneae</taxon>
        <taxon>Araneomorphae</taxon>
        <taxon>Entelegynae</taxon>
        <taxon>Araneoidea</taxon>
        <taxon>Nephilidae</taxon>
        <taxon>Nephila</taxon>
    </lineage>
</organism>